<proteinExistence type="inferred from homology"/>
<sequence length="612" mass="71215">MAASSEHKDAGEIAAEEAWSWTANIQICLCHVEHAVERKLREETKDESIYITGDILKMIKRHSVLHPLILINEEALFTSDDIYYNRSVREAYNYCKQKNLIYLWGTYGSIDFNKRITSRSNRQPGRYCGNRTFPSWWGAFKQDWKTVLEKKFVLTKRKAPICFGSENVPSIEPANSPWDNFVEDSSTEFENELENSDELSLRDRNELIDFRKAEVEEDKKTFEAFLEIVSDNVDNDPFYNIYKKTLTSEAAACQEALRARRQQRTWNPLCRSKLVFCYLAVPFCLTISHPVISTQGLAAIRQHFVPVSSIYGEDVNFVMEALSQHDARSDLDTNDLLSRQDGQMWVLYTAEALSPYKMARMRKSWRPCIRTLITGKKDTESCAHDVSIPSQLKFSIVYYDTKIMEQLSKPSPSFSPDIEPDEFAVVLYHFRRANHRVFVSPSFYLALENSNCDYYVTEKLQGSFAAGVVPIVMGPKNYTPFIPKPHSVIFLDDFRDPRDLAKHLRFLLEQPEEYQKYIDFRFNPQLISEEFRKDWDDLNGWNHDVELRRLCALAWMLRAGKNLTSDNPEEDWMKPRIIEADSSCDEIFDKYAYVKTDCQTNGAVERKVLFLF</sequence>
<evidence type="ECO:0000256" key="1">
    <source>
        <dbReference type="ARBA" id="ARBA00004922"/>
    </source>
</evidence>
<comment type="pathway">
    <text evidence="1">Protein modification; protein glycosylation.</text>
</comment>
<dbReference type="OrthoDB" id="427096at2759"/>
<dbReference type="InterPro" id="IPR038577">
    <property type="entry name" value="GT10-like_C_sf"/>
</dbReference>
<dbReference type="PANTHER" id="PTHR11929:SF194">
    <property type="entry name" value="ALPHA-(1,3)-FUCOSYLTRANSFERASE 10"/>
    <property type="match status" value="1"/>
</dbReference>
<keyword evidence="5" id="KW-0812">Transmembrane</keyword>
<keyword evidence="3 5" id="KW-0328">Glycosyltransferase</keyword>
<accession>A0A9N8ZY33</accession>
<comment type="similarity">
    <text evidence="2 5">Belongs to the glycosyltransferase 10 family.</text>
</comment>
<organism evidence="7 8">
    <name type="scientific">Paraglomus occultum</name>
    <dbReference type="NCBI Taxonomy" id="144539"/>
    <lineage>
        <taxon>Eukaryota</taxon>
        <taxon>Fungi</taxon>
        <taxon>Fungi incertae sedis</taxon>
        <taxon>Mucoromycota</taxon>
        <taxon>Glomeromycotina</taxon>
        <taxon>Glomeromycetes</taxon>
        <taxon>Paraglomerales</taxon>
        <taxon>Paraglomeraceae</taxon>
        <taxon>Paraglomus</taxon>
    </lineage>
</organism>
<dbReference type="Proteomes" id="UP000789572">
    <property type="component" value="Unassembled WGS sequence"/>
</dbReference>
<keyword evidence="8" id="KW-1185">Reference proteome</keyword>
<evidence type="ECO:0000256" key="5">
    <source>
        <dbReference type="RuleBase" id="RU003832"/>
    </source>
</evidence>
<evidence type="ECO:0000256" key="3">
    <source>
        <dbReference type="ARBA" id="ARBA00022676"/>
    </source>
</evidence>
<keyword evidence="5" id="KW-0333">Golgi apparatus</keyword>
<reference evidence="7" key="1">
    <citation type="submission" date="2021-06" db="EMBL/GenBank/DDBJ databases">
        <authorList>
            <person name="Kallberg Y."/>
            <person name="Tangrot J."/>
            <person name="Rosling A."/>
        </authorList>
    </citation>
    <scope>NUCLEOTIDE SEQUENCE</scope>
    <source>
        <strain evidence="7">IA702</strain>
    </source>
</reference>
<evidence type="ECO:0000256" key="4">
    <source>
        <dbReference type="ARBA" id="ARBA00022679"/>
    </source>
</evidence>
<comment type="caution">
    <text evidence="7">The sequence shown here is derived from an EMBL/GenBank/DDBJ whole genome shotgun (WGS) entry which is preliminary data.</text>
</comment>
<dbReference type="EMBL" id="CAJVPJ010000330">
    <property type="protein sequence ID" value="CAG8512487.1"/>
    <property type="molecule type" value="Genomic_DNA"/>
</dbReference>
<dbReference type="GO" id="GO:0032580">
    <property type="term" value="C:Golgi cisterna membrane"/>
    <property type="evidence" value="ECO:0007669"/>
    <property type="project" value="UniProtKB-SubCell"/>
</dbReference>
<dbReference type="AlphaFoldDB" id="A0A9N8ZY33"/>
<dbReference type="Pfam" id="PF00852">
    <property type="entry name" value="Glyco_transf_10"/>
    <property type="match status" value="1"/>
</dbReference>
<dbReference type="InterPro" id="IPR055270">
    <property type="entry name" value="Glyco_tran_10_C"/>
</dbReference>
<dbReference type="Gene3D" id="3.40.50.11660">
    <property type="entry name" value="Glycosyl transferase family 10, C-terminal domain"/>
    <property type="match status" value="1"/>
</dbReference>
<feature type="domain" description="Fucosyltransferase C-terminal" evidence="6">
    <location>
        <begin position="440"/>
        <end position="559"/>
    </location>
</feature>
<dbReference type="InterPro" id="IPR001503">
    <property type="entry name" value="Glyco_trans_10"/>
</dbReference>
<keyword evidence="4 5" id="KW-0808">Transferase</keyword>
<dbReference type="EC" id="2.4.1.-" evidence="5"/>
<comment type="subcellular location">
    <subcellularLocation>
        <location evidence="5">Golgi apparatus</location>
        <location evidence="5">Golgi stack membrane</location>
        <topology evidence="5">Single-pass type II membrane protein</topology>
    </subcellularLocation>
</comment>
<evidence type="ECO:0000313" key="7">
    <source>
        <dbReference type="EMBL" id="CAG8512487.1"/>
    </source>
</evidence>
<protein>
    <recommendedName>
        <fullName evidence="5">Fucosyltransferase</fullName>
        <ecNumber evidence="5">2.4.1.-</ecNumber>
    </recommendedName>
</protein>
<dbReference type="PANTHER" id="PTHR11929">
    <property type="entry name" value="ALPHA- 1,3 -FUCOSYLTRANSFERASE"/>
    <property type="match status" value="1"/>
</dbReference>
<evidence type="ECO:0000256" key="2">
    <source>
        <dbReference type="ARBA" id="ARBA00008919"/>
    </source>
</evidence>
<evidence type="ECO:0000313" key="8">
    <source>
        <dbReference type="Proteomes" id="UP000789572"/>
    </source>
</evidence>
<keyword evidence="5" id="KW-0472">Membrane</keyword>
<dbReference type="SUPFAM" id="SSF53756">
    <property type="entry name" value="UDP-Glycosyltransferase/glycogen phosphorylase"/>
    <property type="match status" value="1"/>
</dbReference>
<gene>
    <name evidence="7" type="ORF">POCULU_LOCUS3145</name>
</gene>
<name>A0A9N8ZY33_9GLOM</name>
<evidence type="ECO:0000259" key="6">
    <source>
        <dbReference type="Pfam" id="PF00852"/>
    </source>
</evidence>
<dbReference type="GO" id="GO:0008417">
    <property type="term" value="F:fucosyltransferase activity"/>
    <property type="evidence" value="ECO:0007669"/>
    <property type="project" value="InterPro"/>
</dbReference>